<keyword evidence="3" id="KW-0328">Glycosyltransferase</keyword>
<dbReference type="InterPro" id="IPR029044">
    <property type="entry name" value="Nucleotide-diphossugar_trans"/>
</dbReference>
<feature type="region of interest" description="Disordered" evidence="1">
    <location>
        <begin position="1"/>
        <end position="25"/>
    </location>
</feature>
<dbReference type="GO" id="GO:0008466">
    <property type="term" value="F:glycogenin glucosyltransferase activity"/>
    <property type="evidence" value="ECO:0007669"/>
    <property type="project" value="UniProtKB-EC"/>
</dbReference>
<keyword evidence="2" id="KW-0472">Membrane</keyword>
<dbReference type="InterPro" id="IPR050587">
    <property type="entry name" value="GNT1/Glycosyltrans_8"/>
</dbReference>
<gene>
    <name evidence="3" type="ORF">QTG54_003606</name>
</gene>
<evidence type="ECO:0000256" key="1">
    <source>
        <dbReference type="SAM" id="MobiDB-lite"/>
    </source>
</evidence>
<protein>
    <submittedName>
        <fullName evidence="3">Glycogenin</fullName>
        <ecNumber evidence="3">2.4.1.186</ecNumber>
    </submittedName>
</protein>
<dbReference type="AlphaFoldDB" id="A0AAD8YGH5"/>
<keyword evidence="4" id="KW-1185">Reference proteome</keyword>
<sequence length="473" mass="53163">MPSSLPHQTAQSVITLSNNQNRRRNQKRWSTSTIQCLVLTSVLFTLALWLSILLQFGSESIDESIPVRESIDEENISVKDHQFDVAATQQNQQPKAKATIAYAVSLTSCGSTTNLHDNIANGGHSSDPSFREGAAVLAHSIHLSSIRNFAQSGSHYDYKLIVFVHPNARACSDIFEELGYEIQIRDTPFKVADIKSEWLQEHIVKTGCCGEKEYLKLYSYIQFDYPIVIHLDLDSLILKPMDDLFDVMLADKLIGKEESIESARKRVAVMHDNPLPQSDYNMINPGKKHVGVQGGFLIVRPNQAAFDEYIKIVLSGNFRSGGGWGGQYGGYFGAQQIQGICSYFYDKKHPGTGVELNKCYYNVMADPPRQNEVGKCRDGREECQDCRDTPLEEIYSVHFTLPKTVEMSQKAMCSKFHGEWFRIREDLERVRALERNVGGSEVGDYAKPKGPHMPEIFRGFCKSGQASGYIPLQ</sequence>
<feature type="compositionally biased region" description="Polar residues" evidence="1">
    <location>
        <begin position="1"/>
        <end position="17"/>
    </location>
</feature>
<dbReference type="SUPFAM" id="SSF53448">
    <property type="entry name" value="Nucleotide-diphospho-sugar transferases"/>
    <property type="match status" value="1"/>
</dbReference>
<feature type="transmembrane region" description="Helical" evidence="2">
    <location>
        <begin position="32"/>
        <end position="54"/>
    </location>
</feature>
<organism evidence="3 4">
    <name type="scientific">Skeletonema marinoi</name>
    <dbReference type="NCBI Taxonomy" id="267567"/>
    <lineage>
        <taxon>Eukaryota</taxon>
        <taxon>Sar</taxon>
        <taxon>Stramenopiles</taxon>
        <taxon>Ochrophyta</taxon>
        <taxon>Bacillariophyta</taxon>
        <taxon>Coscinodiscophyceae</taxon>
        <taxon>Thalassiosirophycidae</taxon>
        <taxon>Thalassiosirales</taxon>
        <taxon>Skeletonemataceae</taxon>
        <taxon>Skeletonema</taxon>
        <taxon>Skeletonema marinoi-dohrnii complex</taxon>
    </lineage>
</organism>
<evidence type="ECO:0000256" key="2">
    <source>
        <dbReference type="SAM" id="Phobius"/>
    </source>
</evidence>
<dbReference type="Proteomes" id="UP001224775">
    <property type="component" value="Unassembled WGS sequence"/>
</dbReference>
<keyword evidence="2" id="KW-1133">Transmembrane helix</keyword>
<dbReference type="EC" id="2.4.1.186" evidence="3"/>
<evidence type="ECO:0000313" key="3">
    <source>
        <dbReference type="EMBL" id="KAK1745682.1"/>
    </source>
</evidence>
<keyword evidence="2" id="KW-0812">Transmembrane</keyword>
<reference evidence="3" key="1">
    <citation type="submission" date="2023-06" db="EMBL/GenBank/DDBJ databases">
        <title>Survivors Of The Sea: Transcriptome response of Skeletonema marinoi to long-term dormancy.</title>
        <authorList>
            <person name="Pinder M.I.M."/>
            <person name="Kourtchenko O."/>
            <person name="Robertson E.K."/>
            <person name="Larsson T."/>
            <person name="Maumus F."/>
            <person name="Osuna-Cruz C.M."/>
            <person name="Vancaester E."/>
            <person name="Stenow R."/>
            <person name="Vandepoele K."/>
            <person name="Ploug H."/>
            <person name="Bruchert V."/>
            <person name="Godhe A."/>
            <person name="Topel M."/>
        </authorList>
    </citation>
    <scope>NUCLEOTIDE SEQUENCE</scope>
    <source>
        <strain evidence="3">R05AC</strain>
    </source>
</reference>
<comment type="caution">
    <text evidence="3">The sequence shown here is derived from an EMBL/GenBank/DDBJ whole genome shotgun (WGS) entry which is preliminary data.</text>
</comment>
<name>A0AAD8YGH5_9STRA</name>
<evidence type="ECO:0000313" key="4">
    <source>
        <dbReference type="Proteomes" id="UP001224775"/>
    </source>
</evidence>
<dbReference type="PANTHER" id="PTHR11183">
    <property type="entry name" value="GLYCOGENIN SUBFAMILY MEMBER"/>
    <property type="match status" value="1"/>
</dbReference>
<dbReference type="Gene3D" id="3.90.550.10">
    <property type="entry name" value="Spore Coat Polysaccharide Biosynthesis Protein SpsA, Chain A"/>
    <property type="match status" value="1"/>
</dbReference>
<dbReference type="EMBL" id="JATAAI010000005">
    <property type="protein sequence ID" value="KAK1745682.1"/>
    <property type="molecule type" value="Genomic_DNA"/>
</dbReference>
<proteinExistence type="predicted"/>
<keyword evidence="3" id="KW-0808">Transferase</keyword>
<accession>A0AAD8YGH5</accession>